<keyword evidence="6 11" id="KW-0819">tRNA processing</keyword>
<dbReference type="GO" id="GO:0005655">
    <property type="term" value="C:nucleolar ribonuclease P complex"/>
    <property type="evidence" value="ECO:0007669"/>
    <property type="project" value="InterPro"/>
</dbReference>
<evidence type="ECO:0000256" key="3">
    <source>
        <dbReference type="ARBA" id="ARBA00008018"/>
    </source>
</evidence>
<gene>
    <name evidence="12" type="ORF">ONB1V03_LOCUS1297</name>
</gene>
<evidence type="ECO:0000256" key="10">
    <source>
        <dbReference type="ARBA" id="ARBA00068472"/>
    </source>
</evidence>
<dbReference type="GO" id="GO:0006364">
    <property type="term" value="P:rRNA processing"/>
    <property type="evidence" value="ECO:0007669"/>
    <property type="project" value="UniProtKB-KW"/>
</dbReference>
<name>A0A7R9QB42_9ACAR</name>
<dbReference type="Proteomes" id="UP000728032">
    <property type="component" value="Unassembled WGS sequence"/>
</dbReference>
<proteinExistence type="inferred from homology"/>
<dbReference type="InterPro" id="IPR014612">
    <property type="entry name" value="Pop7/Rpp20"/>
</dbReference>
<comment type="subunit">
    <text evidence="9">Component of nuclear RNase P and RNase MRP complexes. RNase P consists of a catalytic RNA moiety and 10 different protein chains; POP1, POP4, POP5, POP7, RPP14, RPP21, RPP25, RPP30, RPP38 and RPP40. Within the RNase P complex, POP1, POP7 and RPP25 form the 'finger' subcomplex, POP5, RPP14, RPP40 and homodimeric RPP30 form the 'palm' subcomplex, and RPP21, POP4 and RPP38 form the 'wrist' subcomplex. All subunits of the RNase P complex interact with the catalytic RNA. Several subunits of RNase P are also part of the RNase MRP complex. RNase MRP consists of a catalytic RNA moiety and about 8 protein subunits; POP1, POP7, RPP25, RPP30, RPP38, RPP40 and possibly also POP4 and POP5. Interacts with SMN1. POP7 forms a heterodimer with RPP25 that binds to the P3 stem loop of the catalytic RNA.</text>
</comment>
<dbReference type="FunFam" id="3.30.110.20:FF:000002">
    <property type="entry name" value="Ribonuclease P protein subunit p20"/>
    <property type="match status" value="1"/>
</dbReference>
<dbReference type="Pfam" id="PF12328">
    <property type="entry name" value="Rpp20"/>
    <property type="match status" value="1"/>
</dbReference>
<evidence type="ECO:0000256" key="4">
    <source>
        <dbReference type="ARBA" id="ARBA00022490"/>
    </source>
</evidence>
<dbReference type="GO" id="GO:0004526">
    <property type="term" value="F:ribonuclease P activity"/>
    <property type="evidence" value="ECO:0007669"/>
    <property type="project" value="UniProtKB-UniRule"/>
</dbReference>
<dbReference type="InterPro" id="IPR036882">
    <property type="entry name" value="Alba-like_dom_sf"/>
</dbReference>
<dbReference type="EMBL" id="CAJPVJ010000202">
    <property type="protein sequence ID" value="CAG2161693.1"/>
    <property type="molecule type" value="Genomic_DNA"/>
</dbReference>
<dbReference type="PIRSF" id="PIRSF036572">
    <property type="entry name" value="RPP20"/>
    <property type="match status" value="1"/>
</dbReference>
<sequence length="140" mass="16312">MSDKSPKQTQRDRPVVHSDEYVLRKRLPNHLPKRDNDIYVNMRTDFSVQLKRCQQALDSPQHYHHIVIHGLGKAVHRAINMALQLQETNHLDMSCNTSSVDVVDDMEPIGDNRELNESYTQKRTVSAIHIKLFRKQQTNT</sequence>
<comment type="subcellular location">
    <subcellularLocation>
        <location evidence="1">Cytoplasmic granule</location>
    </subcellularLocation>
    <subcellularLocation>
        <location evidence="2 11">Nucleus</location>
        <location evidence="2 11">Nucleolus</location>
    </subcellularLocation>
</comment>
<evidence type="ECO:0000256" key="11">
    <source>
        <dbReference type="PIRNR" id="PIRNR036572"/>
    </source>
</evidence>
<keyword evidence="13" id="KW-1185">Reference proteome</keyword>
<dbReference type="OrthoDB" id="416729at2759"/>
<keyword evidence="4" id="KW-0963">Cytoplasm</keyword>
<dbReference type="GO" id="GO:0003676">
    <property type="term" value="F:nucleic acid binding"/>
    <property type="evidence" value="ECO:0007669"/>
    <property type="project" value="InterPro"/>
</dbReference>
<evidence type="ECO:0000313" key="12">
    <source>
        <dbReference type="EMBL" id="CAD7638244.1"/>
    </source>
</evidence>
<dbReference type="PANTHER" id="PTHR15314">
    <property type="entry name" value="RIBONUCLEASE P PROTEIN SUBUNIT P20"/>
    <property type="match status" value="1"/>
</dbReference>
<reference evidence="12" key="1">
    <citation type="submission" date="2020-11" db="EMBL/GenBank/DDBJ databases">
        <authorList>
            <person name="Tran Van P."/>
        </authorList>
    </citation>
    <scope>NUCLEOTIDE SEQUENCE</scope>
</reference>
<evidence type="ECO:0000256" key="7">
    <source>
        <dbReference type="ARBA" id="ARBA00023242"/>
    </source>
</evidence>
<organism evidence="12">
    <name type="scientific">Oppiella nova</name>
    <dbReference type="NCBI Taxonomy" id="334625"/>
    <lineage>
        <taxon>Eukaryota</taxon>
        <taxon>Metazoa</taxon>
        <taxon>Ecdysozoa</taxon>
        <taxon>Arthropoda</taxon>
        <taxon>Chelicerata</taxon>
        <taxon>Arachnida</taxon>
        <taxon>Acari</taxon>
        <taxon>Acariformes</taxon>
        <taxon>Sarcoptiformes</taxon>
        <taxon>Oribatida</taxon>
        <taxon>Brachypylina</taxon>
        <taxon>Oppioidea</taxon>
        <taxon>Oppiidae</taxon>
        <taxon>Oppiella</taxon>
    </lineage>
</organism>
<protein>
    <recommendedName>
        <fullName evidence="10 11">Ribonuclease P protein subunit p20</fullName>
        <shortName evidence="11">RNaseP protein p20</shortName>
    </recommendedName>
</protein>
<dbReference type="EMBL" id="OC915027">
    <property type="protein sequence ID" value="CAD7638244.1"/>
    <property type="molecule type" value="Genomic_DNA"/>
</dbReference>
<dbReference type="PANTHER" id="PTHR15314:SF1">
    <property type="entry name" value="RIBONUCLEASE P PROTEIN SUBUNIT P20"/>
    <property type="match status" value="1"/>
</dbReference>
<dbReference type="AlphaFoldDB" id="A0A7R9QB42"/>
<dbReference type="Gene3D" id="3.30.110.20">
    <property type="entry name" value="Alba-like domain"/>
    <property type="match status" value="1"/>
</dbReference>
<evidence type="ECO:0000256" key="8">
    <source>
        <dbReference type="ARBA" id="ARBA00053284"/>
    </source>
</evidence>
<evidence type="ECO:0000256" key="2">
    <source>
        <dbReference type="ARBA" id="ARBA00004604"/>
    </source>
</evidence>
<dbReference type="GO" id="GO:0000172">
    <property type="term" value="C:ribonuclease MRP complex"/>
    <property type="evidence" value="ECO:0007669"/>
    <property type="project" value="InterPro"/>
</dbReference>
<evidence type="ECO:0000256" key="5">
    <source>
        <dbReference type="ARBA" id="ARBA00022552"/>
    </source>
</evidence>
<dbReference type="GO" id="GO:0001682">
    <property type="term" value="P:tRNA 5'-leader removal"/>
    <property type="evidence" value="ECO:0007669"/>
    <property type="project" value="InterPro"/>
</dbReference>
<comment type="function">
    <text evidence="8 11">Component of ribonuclease P, a ribonucleoprotein complex that generates mature tRNA molecules by cleaving their 5'-ends. Also a component of the MRP ribonuclease complex, which cleaves pre-rRNA sequences.</text>
</comment>
<evidence type="ECO:0000256" key="9">
    <source>
        <dbReference type="ARBA" id="ARBA00064615"/>
    </source>
</evidence>
<evidence type="ECO:0000256" key="1">
    <source>
        <dbReference type="ARBA" id="ARBA00004463"/>
    </source>
</evidence>
<keyword evidence="5 11" id="KW-0698">rRNA processing</keyword>
<accession>A0A7R9QB42</accession>
<evidence type="ECO:0000256" key="6">
    <source>
        <dbReference type="ARBA" id="ARBA00022694"/>
    </source>
</evidence>
<comment type="similarity">
    <text evidence="3 11">Belongs to the histone-like Alba family.</text>
</comment>
<evidence type="ECO:0000313" key="13">
    <source>
        <dbReference type="Proteomes" id="UP000728032"/>
    </source>
</evidence>
<keyword evidence="7 11" id="KW-0539">Nucleus</keyword>
<dbReference type="SUPFAM" id="SSF82704">
    <property type="entry name" value="AlbA-like"/>
    <property type="match status" value="1"/>
</dbReference>